<reference evidence="2" key="2">
    <citation type="journal article" date="2010" name="Stand. Genomic Sci.">
        <title>Complete genome sequence of Vulcanisaeta distributa type strain (IC-017T).</title>
        <authorList>
            <person name="Mavromatis K."/>
            <person name="Sikorski J."/>
            <person name="Pabst E."/>
            <person name="Teshima H."/>
            <person name="Lapidus A."/>
            <person name="Lucas S."/>
            <person name="Nolan M."/>
            <person name="Glavina Del Rio T."/>
            <person name="Cheng J."/>
            <person name="Bruce D."/>
            <person name="Goodwin L."/>
            <person name="Pitluck S."/>
            <person name="Liolios K."/>
            <person name="Ivanova N."/>
            <person name="Mikhailova N."/>
            <person name="Pati A."/>
            <person name="Chen A."/>
            <person name="Palaniappan K."/>
            <person name="Land M."/>
            <person name="Hauser L."/>
            <person name="Chang Y."/>
            <person name="Jeffries C."/>
            <person name="Rohde M."/>
            <person name="Spring S."/>
            <person name="Goker M."/>
            <person name="Wirth R."/>
            <person name="Woyke T."/>
            <person name="Bristow J."/>
            <person name="Eisen J."/>
            <person name="Markowitz V."/>
            <person name="Hugenholtz P."/>
            <person name="Klenk H."/>
            <person name="Kyrpides N."/>
        </authorList>
    </citation>
    <scope>NUCLEOTIDE SEQUENCE [LARGE SCALE GENOMIC DNA]</scope>
    <source>
        <strain evidence="2">DSM 14429 / JCM 11212 / NBRC 100878 / IC-017</strain>
    </source>
</reference>
<dbReference type="AlphaFoldDB" id="E1QTV7"/>
<name>E1QTV7_VULDI</name>
<proteinExistence type="predicted"/>
<dbReference type="STRING" id="572478.Vdis_1646"/>
<keyword evidence="2" id="KW-1185">Reference proteome</keyword>
<accession>E1QTV7</accession>
<dbReference type="Proteomes" id="UP000006681">
    <property type="component" value="Chromosome"/>
</dbReference>
<dbReference type="KEGG" id="vdi:Vdis_1646"/>
<organism evidence="1 2">
    <name type="scientific">Vulcanisaeta distributa (strain DSM 14429 / JCM 11212 / NBRC 100878 / IC-017)</name>
    <dbReference type="NCBI Taxonomy" id="572478"/>
    <lineage>
        <taxon>Archaea</taxon>
        <taxon>Thermoproteota</taxon>
        <taxon>Thermoprotei</taxon>
        <taxon>Thermoproteales</taxon>
        <taxon>Thermoproteaceae</taxon>
        <taxon>Vulcanisaeta</taxon>
    </lineage>
</organism>
<dbReference type="EMBL" id="CP002100">
    <property type="protein sequence ID" value="ADN51024.1"/>
    <property type="molecule type" value="Genomic_DNA"/>
</dbReference>
<sequence length="161" mass="18539">MVEQLPKPWFDLNKYREVRLREAMYETELAESFLNQGFIRNAAGKAFQAWKALVAAYAVDKISELRKLFPGIKRLGGFRVRVEKVYWIVAVMPTTVLKPVAQVVGGDIDVYTNMALWLYEYQYNGPDKQSILSPYPDDESASRDIRTLISKVRELAEKAMQ</sequence>
<reference evidence="1 2" key="1">
    <citation type="journal article" date="2010" name="Stand. Genomic Sci.">
        <title>Complete genome sequence of Vulcanisaeta distributa type strain (IC-017).</title>
        <authorList>
            <person name="Mavromatis K."/>
            <person name="Sikorski J."/>
            <person name="Pabst E."/>
            <person name="Teshima H."/>
            <person name="Lapidus A."/>
            <person name="Lucas S."/>
            <person name="Nolan M."/>
            <person name="Glavina Del Rio T."/>
            <person name="Cheng J.F."/>
            <person name="Bruce D."/>
            <person name="Goodwin L."/>
            <person name="Pitluck S."/>
            <person name="Liolios K."/>
            <person name="Ivanova N."/>
            <person name="Mikhailova N."/>
            <person name="Pati A."/>
            <person name="Chen A."/>
            <person name="Palaniappan K."/>
            <person name="Land M."/>
            <person name="Hauser L."/>
            <person name="Chang Y.J."/>
            <person name="Jeffries C.D."/>
            <person name="Rohde M."/>
            <person name="Spring S."/>
            <person name="Goker M."/>
            <person name="Wirth R."/>
            <person name="Woyke T."/>
            <person name="Bristow J."/>
            <person name="Eisen J.A."/>
            <person name="Markowitz V."/>
            <person name="Hugenholtz P."/>
            <person name="Klenk H.P."/>
            <person name="Kyrpides N.C."/>
        </authorList>
    </citation>
    <scope>NUCLEOTIDE SEQUENCE [LARGE SCALE GENOMIC DNA]</scope>
    <source>
        <strain evidence="2">DSM 14429 / JCM 11212 / NBRC 100878 / IC-017</strain>
    </source>
</reference>
<evidence type="ECO:0000313" key="1">
    <source>
        <dbReference type="EMBL" id="ADN51024.1"/>
    </source>
</evidence>
<dbReference type="HOGENOM" id="CLU_118419_1_0_2"/>
<dbReference type="Pfam" id="PF05942">
    <property type="entry name" value="PaREP1"/>
    <property type="match status" value="1"/>
</dbReference>
<protein>
    <submittedName>
        <fullName evidence="1">PaREP1 family protein</fullName>
    </submittedName>
</protein>
<dbReference type="eggNOG" id="arCOG03708">
    <property type="taxonomic scope" value="Archaea"/>
</dbReference>
<evidence type="ECO:0000313" key="2">
    <source>
        <dbReference type="Proteomes" id="UP000006681"/>
    </source>
</evidence>
<dbReference type="InterPro" id="IPR010268">
    <property type="entry name" value="PaREP1"/>
</dbReference>
<gene>
    <name evidence="1" type="ordered locus">Vdis_1646</name>
</gene>